<protein>
    <submittedName>
        <fullName evidence="1">Uncharacterized protein</fullName>
    </submittedName>
</protein>
<dbReference type="Proteomes" id="UP000230423">
    <property type="component" value="Unassembled WGS sequence"/>
</dbReference>
<dbReference type="OrthoDB" id="10030361at2759"/>
<gene>
    <name evidence="1" type="ORF">TELCIR_21466</name>
</gene>
<dbReference type="EMBL" id="KZ371502">
    <property type="protein sequence ID" value="PIO57130.1"/>
    <property type="molecule type" value="Genomic_DNA"/>
</dbReference>
<feature type="non-terminal residue" evidence="1">
    <location>
        <position position="43"/>
    </location>
</feature>
<dbReference type="AlphaFoldDB" id="A0A2G9TIG8"/>
<reference evidence="1 2" key="1">
    <citation type="submission" date="2015-09" db="EMBL/GenBank/DDBJ databases">
        <title>Draft genome of the parasitic nematode Teladorsagia circumcincta isolate WARC Sus (inbred).</title>
        <authorList>
            <person name="Mitreva M."/>
        </authorList>
    </citation>
    <scope>NUCLEOTIDE SEQUENCE [LARGE SCALE GENOMIC DNA]</scope>
    <source>
        <strain evidence="1 2">S</strain>
    </source>
</reference>
<accession>A0A2G9TIG8</accession>
<name>A0A2G9TIG8_TELCI</name>
<keyword evidence="2" id="KW-1185">Reference proteome</keyword>
<evidence type="ECO:0000313" key="2">
    <source>
        <dbReference type="Proteomes" id="UP000230423"/>
    </source>
</evidence>
<proteinExistence type="predicted"/>
<organism evidence="1 2">
    <name type="scientific">Teladorsagia circumcincta</name>
    <name type="common">Brown stomach worm</name>
    <name type="synonym">Ostertagia circumcincta</name>
    <dbReference type="NCBI Taxonomy" id="45464"/>
    <lineage>
        <taxon>Eukaryota</taxon>
        <taxon>Metazoa</taxon>
        <taxon>Ecdysozoa</taxon>
        <taxon>Nematoda</taxon>
        <taxon>Chromadorea</taxon>
        <taxon>Rhabditida</taxon>
        <taxon>Rhabditina</taxon>
        <taxon>Rhabditomorpha</taxon>
        <taxon>Strongyloidea</taxon>
        <taxon>Trichostrongylidae</taxon>
        <taxon>Teladorsagia</taxon>
    </lineage>
</organism>
<sequence length="43" mass="5089">MSGPVQPTYYRMKTVEEYEASGVHVKSKETRKYIFTFLDDISR</sequence>
<evidence type="ECO:0000313" key="1">
    <source>
        <dbReference type="EMBL" id="PIO57130.1"/>
    </source>
</evidence>